<keyword evidence="1" id="KW-0812">Transmembrane</keyword>
<organism evidence="2 3">
    <name type="scientific">Veillonella nakazawae</name>
    <dbReference type="NCBI Taxonomy" id="2682456"/>
    <lineage>
        <taxon>Bacteria</taxon>
        <taxon>Bacillati</taxon>
        <taxon>Bacillota</taxon>
        <taxon>Negativicutes</taxon>
        <taxon>Veillonellales</taxon>
        <taxon>Veillonellaceae</taxon>
        <taxon>Veillonella</taxon>
    </lineage>
</organism>
<reference evidence="2 3" key="1">
    <citation type="journal article" date="2020" name="Int. J. Syst. Evol. Microbiol.">
        <title>Veillonella nakazawae sp. nov., an anaerobic gram-negative coccus isolated from the oral cavity of Japanese children.</title>
        <authorList>
            <person name="Mashima I."/>
            <person name="Theodorea C.F."/>
            <person name="Djais A.A."/>
            <person name="Kunihiro T."/>
            <person name="Kawamura Y."/>
            <person name="Otomo M."/>
            <person name="Saitoh M."/>
            <person name="Tamai R."/>
            <person name="Kiyoura Y."/>
        </authorList>
    </citation>
    <scope>NUCLEOTIDE SEQUENCE [LARGE SCALE GENOMIC DNA]</scope>
    <source>
        <strain evidence="2 3">T1-7</strain>
    </source>
</reference>
<keyword evidence="1" id="KW-1133">Transmembrane helix</keyword>
<keyword evidence="3" id="KW-1185">Reference proteome</keyword>
<feature type="transmembrane region" description="Helical" evidence="1">
    <location>
        <begin position="40"/>
        <end position="62"/>
    </location>
</feature>
<keyword evidence="1" id="KW-0472">Membrane</keyword>
<proteinExistence type="predicted"/>
<dbReference type="EMBL" id="AP022321">
    <property type="protein sequence ID" value="BBU35429.1"/>
    <property type="molecule type" value="Genomic_DNA"/>
</dbReference>
<name>A0ABN5XRV3_9FIRM</name>
<accession>A0ABN5XRV3</accession>
<gene>
    <name evidence="2" type="ORF">VEIT17_18750</name>
</gene>
<evidence type="ECO:0000313" key="2">
    <source>
        <dbReference type="EMBL" id="BBU35429.1"/>
    </source>
</evidence>
<dbReference type="Proteomes" id="UP000509249">
    <property type="component" value="Chromosome"/>
</dbReference>
<sequence>MYLYKYGSKDLSCSANIADVSNREFILSCHKRIVFNFIKAYLELIFNMYAMYITFYFCLKVAPTHIVDMYWSISVTYAS</sequence>
<evidence type="ECO:0000256" key="1">
    <source>
        <dbReference type="SAM" id="Phobius"/>
    </source>
</evidence>
<evidence type="ECO:0000313" key="3">
    <source>
        <dbReference type="Proteomes" id="UP000509249"/>
    </source>
</evidence>
<protein>
    <submittedName>
        <fullName evidence="2">Uncharacterized protein</fullName>
    </submittedName>
</protein>